<dbReference type="InterPro" id="IPR012659">
    <property type="entry name" value="CHP02444"/>
</dbReference>
<evidence type="ECO:0000313" key="1">
    <source>
        <dbReference type="EMBL" id="TBU94039.1"/>
    </source>
</evidence>
<accession>A0A4Q9R4M3</accession>
<dbReference type="EMBL" id="QJUP01000019">
    <property type="protein sequence ID" value="TBU94039.1"/>
    <property type="molecule type" value="Genomic_DNA"/>
</dbReference>
<dbReference type="Proteomes" id="UP000292639">
    <property type="component" value="Unassembled WGS sequence"/>
</dbReference>
<keyword evidence="2" id="KW-1185">Reference proteome</keyword>
<gene>
    <name evidence="1" type="ORF">DNJ96_13440</name>
</gene>
<evidence type="ECO:0000313" key="2">
    <source>
        <dbReference type="Proteomes" id="UP000292639"/>
    </source>
</evidence>
<name>A0A4Q9R4M3_9GAMM</name>
<reference evidence="1 2" key="1">
    <citation type="submission" date="2018-06" db="EMBL/GenBank/DDBJ databases">
        <title>Three novel Pseudomonas species isolated from symptomatic oak.</title>
        <authorList>
            <person name="Bueno-Gonzalez V."/>
            <person name="Brady C."/>
        </authorList>
    </citation>
    <scope>NUCLEOTIDE SEQUENCE [LARGE SCALE GENOMIC DNA]</scope>
    <source>
        <strain evidence="1 2">P17C</strain>
    </source>
</reference>
<dbReference type="RefSeq" id="WP_131182716.1">
    <property type="nucleotide sequence ID" value="NZ_QJUO01000001.1"/>
</dbReference>
<protein>
    <submittedName>
        <fullName evidence="1">TIGR02444 family protein</fullName>
    </submittedName>
</protein>
<proteinExistence type="predicted"/>
<dbReference type="Pfam" id="PF09523">
    <property type="entry name" value="DUF2390"/>
    <property type="match status" value="1"/>
</dbReference>
<dbReference type="NCBIfam" id="TIGR02444">
    <property type="entry name" value="TIGR02444 family protein"/>
    <property type="match status" value="1"/>
</dbReference>
<dbReference type="AlphaFoldDB" id="A0A4Q9R4M3"/>
<comment type="caution">
    <text evidence="1">The sequence shown here is derived from an EMBL/GenBank/DDBJ whole genome shotgun (WGS) entry which is preliminary data.</text>
</comment>
<sequence>MKNTALWSFALHCYARPGIQDTCLRLQRENGLDVCLLLCCCWLETRQVAFSAQRLESLQDSICDWQREITQPLRQLRMAWRASAQDDDGLHDLRERLKALELDAERMALQRLEAASQAWPAERRAEAWLEHYLPMADDAQRLRLAARQAQSGLAGF</sequence>
<dbReference type="OrthoDB" id="5795846at2"/>
<organism evidence="1 2">
    <name type="scientific">Stutzerimonas kirkiae</name>
    <dbReference type="NCBI Taxonomy" id="2211392"/>
    <lineage>
        <taxon>Bacteria</taxon>
        <taxon>Pseudomonadati</taxon>
        <taxon>Pseudomonadota</taxon>
        <taxon>Gammaproteobacteria</taxon>
        <taxon>Pseudomonadales</taxon>
        <taxon>Pseudomonadaceae</taxon>
        <taxon>Stutzerimonas</taxon>
    </lineage>
</organism>